<proteinExistence type="predicted"/>
<dbReference type="InterPro" id="IPR013083">
    <property type="entry name" value="Znf_RING/FYVE/PHD"/>
</dbReference>
<evidence type="ECO:0000256" key="9">
    <source>
        <dbReference type="PROSITE-ProRule" id="PRU00175"/>
    </source>
</evidence>
<dbReference type="PROSITE" id="PS51873">
    <property type="entry name" value="TRIAD"/>
    <property type="match status" value="1"/>
</dbReference>
<dbReference type="PANTHER" id="PTHR11685">
    <property type="entry name" value="RBR FAMILY RING FINGER AND IBR DOMAIN-CONTAINING"/>
    <property type="match status" value="1"/>
</dbReference>
<keyword evidence="3" id="KW-0808">Transferase</keyword>
<evidence type="ECO:0000256" key="7">
    <source>
        <dbReference type="ARBA" id="ARBA00022786"/>
    </source>
</evidence>
<dbReference type="Pfam" id="PF26200">
    <property type="entry name" value="Rcat_RNF216"/>
    <property type="match status" value="1"/>
</dbReference>
<keyword evidence="8" id="KW-0862">Zinc</keyword>
<dbReference type="PROSITE" id="PS50089">
    <property type="entry name" value="ZF_RING_2"/>
    <property type="match status" value="1"/>
</dbReference>
<comment type="caution">
    <text evidence="13">The sequence shown here is derived from an EMBL/GenBank/DDBJ whole genome shotgun (WGS) entry which is preliminary data.</text>
</comment>
<keyword evidence="4" id="KW-0479">Metal-binding</keyword>
<evidence type="ECO:0000256" key="4">
    <source>
        <dbReference type="ARBA" id="ARBA00022723"/>
    </source>
</evidence>
<dbReference type="SUPFAM" id="SSF57850">
    <property type="entry name" value="RING/U-box"/>
    <property type="match status" value="3"/>
</dbReference>
<dbReference type="EMBL" id="CAXLJL010000245">
    <property type="protein sequence ID" value="CAL5135072.1"/>
    <property type="molecule type" value="Genomic_DNA"/>
</dbReference>
<dbReference type="Gene3D" id="1.20.120.1750">
    <property type="match status" value="1"/>
</dbReference>
<keyword evidence="6 9" id="KW-0863">Zinc-finger</keyword>
<sequence>MSGPSALDLQTTELELLYSTFDKNDPDVSMQFDAVRRQGLIRVNSRLPEGQQIHFHGSDTKLLPRNTKKLANNGRDEYLLNYLPPVTISFNFQNGYPGTPSNPVPLEFSLQSVWLPQSILARLVSGLNKLADSNPGELILWHFIEFLRNDAVYYTLDCTDRSASTLHLDIEAFYSRYGASAPLTAQQCTEILLMNNDDRLDTEFSVNTWECPVCYESKLGSSCFRFPKCKHVICSRCVRDYFVGVIRDGMMLQPLACLECGEEAGAAEARAVLSSEEFTLYDELQLKRGLSLMQDIAECPRPGCGARVILDDRTLGRCPVCELSFCPQCLFTYHGTAPCLTAEERGRYKLRQEEEWASTKYFYDNCKSCPKCTVPCDKTEGCDKVVCHLCHMVFCWVCLKKLDELENPYDHFRKGACSGKL</sequence>
<dbReference type="Pfam" id="PF01485">
    <property type="entry name" value="IBR"/>
    <property type="match status" value="1"/>
</dbReference>
<dbReference type="InterPro" id="IPR031127">
    <property type="entry name" value="E3_UB_ligase_RBR"/>
</dbReference>
<dbReference type="PROSITE" id="PS50908">
    <property type="entry name" value="RWD"/>
    <property type="match status" value="1"/>
</dbReference>
<dbReference type="InterPro" id="IPR001841">
    <property type="entry name" value="Znf_RING"/>
</dbReference>
<dbReference type="Proteomes" id="UP001497525">
    <property type="component" value="Unassembled WGS sequence"/>
</dbReference>
<evidence type="ECO:0000256" key="6">
    <source>
        <dbReference type="ARBA" id="ARBA00022771"/>
    </source>
</evidence>
<evidence type="ECO:0000256" key="1">
    <source>
        <dbReference type="ARBA" id="ARBA00001798"/>
    </source>
</evidence>
<evidence type="ECO:0000313" key="13">
    <source>
        <dbReference type="EMBL" id="CAL5135072.1"/>
    </source>
</evidence>
<accession>A0AAV2TC63</accession>
<dbReference type="InterPro" id="IPR017907">
    <property type="entry name" value="Znf_RING_CS"/>
</dbReference>
<dbReference type="Gene3D" id="3.10.110.10">
    <property type="entry name" value="Ubiquitin Conjugating Enzyme"/>
    <property type="match status" value="1"/>
</dbReference>
<dbReference type="CDD" id="cd23820">
    <property type="entry name" value="RWD_RNF14"/>
    <property type="match status" value="1"/>
</dbReference>
<dbReference type="Gene3D" id="3.30.40.10">
    <property type="entry name" value="Zinc/RING finger domain, C3HC4 (zinc finger)"/>
    <property type="match status" value="1"/>
</dbReference>
<comment type="catalytic activity">
    <reaction evidence="1">
        <text>[E2 ubiquitin-conjugating enzyme]-S-ubiquitinyl-L-cysteine + [acceptor protein]-L-lysine = [E2 ubiquitin-conjugating enzyme]-L-cysteine + [acceptor protein]-N(6)-ubiquitinyl-L-lysine.</text>
        <dbReference type="EC" id="2.3.2.31"/>
    </reaction>
</comment>
<organism evidence="13 14">
    <name type="scientific">Calicophoron daubneyi</name>
    <name type="common">Rumen fluke</name>
    <name type="synonym">Paramphistomum daubneyi</name>
    <dbReference type="NCBI Taxonomy" id="300641"/>
    <lineage>
        <taxon>Eukaryota</taxon>
        <taxon>Metazoa</taxon>
        <taxon>Spiralia</taxon>
        <taxon>Lophotrochozoa</taxon>
        <taxon>Platyhelminthes</taxon>
        <taxon>Trematoda</taxon>
        <taxon>Digenea</taxon>
        <taxon>Plagiorchiida</taxon>
        <taxon>Pronocephalata</taxon>
        <taxon>Paramphistomoidea</taxon>
        <taxon>Paramphistomidae</taxon>
        <taxon>Calicophoron</taxon>
    </lineage>
</organism>
<dbReference type="Pfam" id="PF05773">
    <property type="entry name" value="RWD"/>
    <property type="match status" value="1"/>
</dbReference>
<dbReference type="CDD" id="cd20341">
    <property type="entry name" value="BRcat_RBR_RNF14"/>
    <property type="match status" value="1"/>
</dbReference>
<feature type="domain" description="RWD" evidence="11">
    <location>
        <begin position="12"/>
        <end position="154"/>
    </location>
</feature>
<dbReference type="AlphaFoldDB" id="A0AAV2TC63"/>
<evidence type="ECO:0000313" key="14">
    <source>
        <dbReference type="Proteomes" id="UP001497525"/>
    </source>
</evidence>
<evidence type="ECO:0000256" key="5">
    <source>
        <dbReference type="ARBA" id="ARBA00022737"/>
    </source>
</evidence>
<dbReference type="GO" id="GO:0008270">
    <property type="term" value="F:zinc ion binding"/>
    <property type="evidence" value="ECO:0007669"/>
    <property type="project" value="UniProtKB-KW"/>
</dbReference>
<dbReference type="Gene3D" id="2.20.25.20">
    <property type="match status" value="1"/>
</dbReference>
<dbReference type="InterPro" id="IPR006575">
    <property type="entry name" value="RWD_dom"/>
</dbReference>
<protein>
    <recommendedName>
        <fullName evidence="2">RBR-type E3 ubiquitin transferase</fullName>
        <ecNumber evidence="2">2.3.2.31</ecNumber>
    </recommendedName>
</protein>
<dbReference type="InterPro" id="IPR002867">
    <property type="entry name" value="IBR_dom"/>
</dbReference>
<reference evidence="13" key="1">
    <citation type="submission" date="2024-06" db="EMBL/GenBank/DDBJ databases">
        <authorList>
            <person name="Liu X."/>
            <person name="Lenzi L."/>
            <person name="Haldenby T S."/>
            <person name="Uol C."/>
        </authorList>
    </citation>
    <scope>NUCLEOTIDE SEQUENCE</scope>
</reference>
<dbReference type="InterPro" id="IPR016135">
    <property type="entry name" value="UBQ-conjugating_enzyme/RWD"/>
</dbReference>
<dbReference type="SUPFAM" id="SSF54495">
    <property type="entry name" value="UBC-like"/>
    <property type="match status" value="1"/>
</dbReference>
<name>A0AAV2TC63_CALDB</name>
<keyword evidence="5" id="KW-0677">Repeat</keyword>
<gene>
    <name evidence="13" type="ORF">CDAUBV1_LOCUS9138</name>
</gene>
<dbReference type="GO" id="GO:0061630">
    <property type="term" value="F:ubiquitin protein ligase activity"/>
    <property type="evidence" value="ECO:0007669"/>
    <property type="project" value="UniProtKB-EC"/>
</dbReference>
<evidence type="ECO:0000259" key="11">
    <source>
        <dbReference type="PROSITE" id="PS50908"/>
    </source>
</evidence>
<evidence type="ECO:0000259" key="10">
    <source>
        <dbReference type="PROSITE" id="PS50089"/>
    </source>
</evidence>
<evidence type="ECO:0000256" key="3">
    <source>
        <dbReference type="ARBA" id="ARBA00022679"/>
    </source>
</evidence>
<dbReference type="EC" id="2.3.2.31" evidence="2"/>
<feature type="domain" description="RING-type" evidence="12">
    <location>
        <begin position="207"/>
        <end position="421"/>
    </location>
</feature>
<dbReference type="PROSITE" id="PS00518">
    <property type="entry name" value="ZF_RING_1"/>
    <property type="match status" value="1"/>
</dbReference>
<dbReference type="InterPro" id="IPR044066">
    <property type="entry name" value="TRIAD_supradom"/>
</dbReference>
<dbReference type="SMART" id="SM00647">
    <property type="entry name" value="IBR"/>
    <property type="match status" value="2"/>
</dbReference>
<dbReference type="GO" id="GO:0016567">
    <property type="term" value="P:protein ubiquitination"/>
    <property type="evidence" value="ECO:0007669"/>
    <property type="project" value="InterPro"/>
</dbReference>
<evidence type="ECO:0000256" key="2">
    <source>
        <dbReference type="ARBA" id="ARBA00012251"/>
    </source>
</evidence>
<evidence type="ECO:0000259" key="12">
    <source>
        <dbReference type="PROSITE" id="PS51873"/>
    </source>
</evidence>
<evidence type="ECO:0000256" key="8">
    <source>
        <dbReference type="ARBA" id="ARBA00022833"/>
    </source>
</evidence>
<feature type="domain" description="RING-type" evidence="10">
    <location>
        <begin position="211"/>
        <end position="260"/>
    </location>
</feature>
<keyword evidence="7" id="KW-0833">Ubl conjugation pathway</keyword>